<dbReference type="Gene3D" id="3.40.50.410">
    <property type="entry name" value="von Willebrand factor, type A domain"/>
    <property type="match status" value="1"/>
</dbReference>
<evidence type="ECO:0000313" key="2">
    <source>
        <dbReference type="Proteomes" id="UP001431221"/>
    </source>
</evidence>
<dbReference type="SUPFAM" id="SSF53300">
    <property type="entry name" value="vWA-like"/>
    <property type="match status" value="1"/>
</dbReference>
<dbReference type="InterPro" id="IPR010607">
    <property type="entry name" value="DUF1194"/>
</dbReference>
<proteinExistence type="predicted"/>
<sequence>MKHAMPVDVRRNGNPVRRPLAGRLLVVVMMVLLTALPARACSLALVIAVDVSASITQSEYEFQQRGIAGALRDPSVIEAIETVGGIWLHSFEWSGRYQQKTLLDWRFLSDAAEIHAVADEILKNTRDSREFLTALGPALVHARGVLKAAPQNCARQVIDVSADGINNEGEEPRFIYAALDFSDVTVNALVIRKEDQTLTYFANKVIHGPGAFIQATNRYEDYTEAMIRKLLREILGLGYAGSLREPL</sequence>
<accession>A0ABT0GT10</accession>
<keyword evidence="2" id="KW-1185">Reference proteome</keyword>
<dbReference type="RefSeq" id="WP_248153625.1">
    <property type="nucleotide sequence ID" value="NZ_JALNMJ010000006.1"/>
</dbReference>
<reference evidence="1" key="1">
    <citation type="submission" date="2022-04" db="EMBL/GenBank/DDBJ databases">
        <title>Roseibium sp. CAU 1639 isolated from mud.</title>
        <authorList>
            <person name="Kim W."/>
        </authorList>
    </citation>
    <scope>NUCLEOTIDE SEQUENCE</scope>
    <source>
        <strain evidence="1">CAU 1639</strain>
    </source>
</reference>
<protein>
    <submittedName>
        <fullName evidence="1">DUF1194 domain-containing protein</fullName>
    </submittedName>
</protein>
<dbReference type="Proteomes" id="UP001431221">
    <property type="component" value="Unassembled WGS sequence"/>
</dbReference>
<gene>
    <name evidence="1" type="ORF">M0H32_10430</name>
</gene>
<evidence type="ECO:0000313" key="1">
    <source>
        <dbReference type="EMBL" id="MCK7612578.1"/>
    </source>
</evidence>
<name>A0ABT0GT10_9HYPH</name>
<dbReference type="Pfam" id="PF06707">
    <property type="entry name" value="DUF1194"/>
    <property type="match status" value="1"/>
</dbReference>
<dbReference type="EMBL" id="JALNMJ010000006">
    <property type="protein sequence ID" value="MCK7612578.1"/>
    <property type="molecule type" value="Genomic_DNA"/>
</dbReference>
<dbReference type="InterPro" id="IPR036465">
    <property type="entry name" value="vWFA_dom_sf"/>
</dbReference>
<organism evidence="1 2">
    <name type="scientific">Roseibium sediminicola</name>
    <dbReference type="NCBI Taxonomy" id="2933272"/>
    <lineage>
        <taxon>Bacteria</taxon>
        <taxon>Pseudomonadati</taxon>
        <taxon>Pseudomonadota</taxon>
        <taxon>Alphaproteobacteria</taxon>
        <taxon>Hyphomicrobiales</taxon>
        <taxon>Stappiaceae</taxon>
        <taxon>Roseibium</taxon>
    </lineage>
</organism>
<comment type="caution">
    <text evidence="1">The sequence shown here is derived from an EMBL/GenBank/DDBJ whole genome shotgun (WGS) entry which is preliminary data.</text>
</comment>